<name>A0ABV2EGZ7_9CAUL</name>
<feature type="domain" description="Amidohydrolase-related" evidence="3">
    <location>
        <begin position="711"/>
        <end position="1043"/>
    </location>
</feature>
<dbReference type="Pfam" id="PF07676">
    <property type="entry name" value="PD40"/>
    <property type="match status" value="4"/>
</dbReference>
<evidence type="ECO:0000256" key="2">
    <source>
        <dbReference type="SAM" id="SignalP"/>
    </source>
</evidence>
<dbReference type="InterPro" id="IPR011659">
    <property type="entry name" value="WD40"/>
</dbReference>
<organism evidence="4 5">
    <name type="scientific">Phenylobacterium koreense</name>
    <dbReference type="NCBI Taxonomy" id="266125"/>
    <lineage>
        <taxon>Bacteria</taxon>
        <taxon>Pseudomonadati</taxon>
        <taxon>Pseudomonadota</taxon>
        <taxon>Alphaproteobacteria</taxon>
        <taxon>Caulobacterales</taxon>
        <taxon>Caulobacteraceae</taxon>
        <taxon>Phenylobacterium</taxon>
    </lineage>
</organism>
<dbReference type="InterPro" id="IPR032466">
    <property type="entry name" value="Metal_Hydrolase"/>
</dbReference>
<protein>
    <submittedName>
        <fullName evidence="4">Imidazolonepropionase-like amidohydrolase/Tol biopolymer transport system component</fullName>
    </submittedName>
</protein>
<dbReference type="PANTHER" id="PTHR36842">
    <property type="entry name" value="PROTEIN TOLB HOMOLOG"/>
    <property type="match status" value="1"/>
</dbReference>
<reference evidence="4 5" key="1">
    <citation type="submission" date="2024-06" db="EMBL/GenBank/DDBJ databases">
        <title>Genomic Encyclopedia of Type Strains, Phase IV (KMG-IV): sequencing the most valuable type-strain genomes for metagenomic binning, comparative biology and taxonomic classification.</title>
        <authorList>
            <person name="Goeker M."/>
        </authorList>
    </citation>
    <scope>NUCLEOTIDE SEQUENCE [LARGE SCALE GENOMIC DNA]</scope>
    <source>
        <strain evidence="4 5">DSM 17809</strain>
    </source>
</reference>
<evidence type="ECO:0000313" key="5">
    <source>
        <dbReference type="Proteomes" id="UP001549110"/>
    </source>
</evidence>
<gene>
    <name evidence="4" type="ORF">ABID41_001401</name>
</gene>
<dbReference type="SUPFAM" id="SSF69304">
    <property type="entry name" value="Tricorn protease N-terminal domain"/>
    <property type="match status" value="1"/>
</dbReference>
<keyword evidence="5" id="KW-1185">Reference proteome</keyword>
<dbReference type="Pfam" id="PF26549">
    <property type="entry name" value="Tricorn_N"/>
    <property type="match status" value="1"/>
</dbReference>
<dbReference type="Pfam" id="PF01979">
    <property type="entry name" value="Amidohydro_1"/>
    <property type="match status" value="1"/>
</dbReference>
<comment type="similarity">
    <text evidence="1">Belongs to the TolB family.</text>
</comment>
<dbReference type="InterPro" id="IPR011042">
    <property type="entry name" value="6-blade_b-propeller_TolB-like"/>
</dbReference>
<dbReference type="RefSeq" id="WP_331930375.1">
    <property type="nucleotide sequence ID" value="NZ_JBEPLU010000001.1"/>
</dbReference>
<dbReference type="Proteomes" id="UP001549110">
    <property type="component" value="Unassembled WGS sequence"/>
</dbReference>
<comment type="caution">
    <text evidence="4">The sequence shown here is derived from an EMBL/GenBank/DDBJ whole genome shotgun (WGS) entry which is preliminary data.</text>
</comment>
<evidence type="ECO:0000313" key="4">
    <source>
        <dbReference type="EMBL" id="MET3526306.1"/>
    </source>
</evidence>
<feature type="signal peptide" evidence="2">
    <location>
        <begin position="1"/>
        <end position="21"/>
    </location>
</feature>
<dbReference type="EMBL" id="JBEPLU010000001">
    <property type="protein sequence ID" value="MET3526306.1"/>
    <property type="molecule type" value="Genomic_DNA"/>
</dbReference>
<dbReference type="SUPFAM" id="SSF51338">
    <property type="entry name" value="Composite domain of metallo-dependent hydrolases"/>
    <property type="match status" value="1"/>
</dbReference>
<dbReference type="SUPFAM" id="SSF51556">
    <property type="entry name" value="Metallo-dependent hydrolases"/>
    <property type="match status" value="1"/>
</dbReference>
<feature type="chain" id="PRO_5046043028" evidence="2">
    <location>
        <begin position="22"/>
        <end position="1083"/>
    </location>
</feature>
<dbReference type="Gene3D" id="2.120.10.30">
    <property type="entry name" value="TolB, C-terminal domain"/>
    <property type="match status" value="3"/>
</dbReference>
<sequence>MISRFLLSAAMAAVLAAPAFADAPKADAPKWDVNAPPGPTRQVPIDVTSGTWMSLDVSPDGKEVVFDLLGDLYAMPISGGEARPLTSGMAWDMQPRYSPNGRWIAFTSDRGGGDNIWIVDRNGGQPRQVTKETFRLLSQPSWTPDSEFIVARKHFSSTRSLGAGEMWLYHRSGGEGLQLTKKRTDQKDSGEPAFSPDGRYLYFSDDSTPGGVFEYSKDVNSQIYVIQRLDRENGKVEPYVTGPGGSIRPTPSPDGKSLAFIRRVRYKTVLYVMDIASGRETPVFDGLDRDMQETWAIHGVYPTLAWTPDNRSLVVWAGGKIKKIDVASKSVAEIPFHVQGSRTVQEAVRFPVEVAPKDFKVRMLRWTSVNPQGDKVVYQALGHLWIKDLKSGAAPRRLTRQSDHFEFYPSWSRDGRSIVYTTWNDQDFGTVRVVGAGGGEGKVISSQPGHYVEPVFSPDGSQVVYRAVSDGFLTSAMWGREPGLYAVSAKGGAKAERISDKGVQPQFGASSDRVFFMTLEAEDKRALRSVELDGSDERTHLMSEFATEYALSPDEKFVAWTERFNAYVTPFVATGQTVDLSPKTASIPVSRVTRDAGEFLHWSGDGQRLWWSMGPELYSRDLKEAFAFVDGAPAELPKPAEQGIDISFTQAAAAPQGRIAFTGARIVTMKGDEVVENGTVVVNGNRIEAVGPSASVAVPAGAKVIDAAGKTIIPGLVDVHWHGSMGAEQLIPQQSWVNYAALAFGVTTIHDPSNDSGEIFAHSELQKAGEVIGPRIFSTGTILYGAKSPYTAQIDSLDDARSTLRRMKAIGAFSVKSYNQPRRDERQQILAAARELGVMVVPEGGSLFEHNMTMVVDGHTGVEHSIPVAKVYDDVRQLWPATKVGYTPTLIVAYGGSFGENYWYEHTDVWADERLSNFVPRRVLDARARRRIKMPDEEYNHVEIAKVAKELNDLGVSVQLGAHGQREGLGAHWELWMFAQGGMTPMQALRAGTLSGAQYLGMDKDIGSLEPGKLADLLVLDANPLENIRNSASIHYTVANGRVFEAMTMTELGKPAHKPFWFSQPGGEGWGAASTVSVSHQED</sequence>
<evidence type="ECO:0000259" key="3">
    <source>
        <dbReference type="Pfam" id="PF01979"/>
    </source>
</evidence>
<dbReference type="InterPro" id="IPR011059">
    <property type="entry name" value="Metal-dep_hydrolase_composite"/>
</dbReference>
<keyword evidence="2" id="KW-0732">Signal</keyword>
<accession>A0ABV2EGZ7</accession>
<evidence type="ECO:0000256" key="1">
    <source>
        <dbReference type="ARBA" id="ARBA00009820"/>
    </source>
</evidence>
<dbReference type="InterPro" id="IPR006680">
    <property type="entry name" value="Amidohydro-rel"/>
</dbReference>
<dbReference type="SUPFAM" id="SSF82171">
    <property type="entry name" value="DPP6 N-terminal domain-like"/>
    <property type="match status" value="1"/>
</dbReference>
<dbReference type="Gene3D" id="3.20.20.140">
    <property type="entry name" value="Metal-dependent hydrolases"/>
    <property type="match status" value="2"/>
</dbReference>
<dbReference type="Gene3D" id="2.30.40.10">
    <property type="entry name" value="Urease, subunit C, domain 1"/>
    <property type="match status" value="2"/>
</dbReference>
<dbReference type="PANTHER" id="PTHR36842:SF1">
    <property type="entry name" value="PROTEIN TOLB"/>
    <property type="match status" value="1"/>
</dbReference>
<proteinExistence type="inferred from homology"/>